<evidence type="ECO:0000259" key="13">
    <source>
        <dbReference type="PROSITE" id="PS51161"/>
    </source>
</evidence>
<evidence type="ECO:0000256" key="2">
    <source>
        <dbReference type="ARBA" id="ARBA00011209"/>
    </source>
</evidence>
<keyword evidence="8" id="KW-1015">Disulfide bond</keyword>
<dbReference type="SUPFAM" id="SSF51998">
    <property type="entry name" value="PFL-like glycyl radical enzymes"/>
    <property type="match status" value="1"/>
</dbReference>
<dbReference type="Pfam" id="PF03477">
    <property type="entry name" value="ATP-cone"/>
    <property type="match status" value="1"/>
</dbReference>
<dbReference type="PANTHER" id="PTHR11573:SF6">
    <property type="entry name" value="RIBONUCLEOSIDE-DIPHOSPHATE REDUCTASE LARGE SUBUNIT"/>
    <property type="match status" value="1"/>
</dbReference>
<evidence type="ECO:0000256" key="1">
    <source>
        <dbReference type="ARBA" id="ARBA00010406"/>
    </source>
</evidence>
<keyword evidence="5 11" id="KW-0067">ATP-binding</keyword>
<organism evidence="14 15">
    <name type="scientific">Buchnera aphidicola</name>
    <name type="common">Macrosiphum gaurae</name>
    <dbReference type="NCBI Taxonomy" id="2315801"/>
    <lineage>
        <taxon>Bacteria</taxon>
        <taxon>Pseudomonadati</taxon>
        <taxon>Pseudomonadota</taxon>
        <taxon>Gammaproteobacteria</taxon>
        <taxon>Enterobacterales</taxon>
        <taxon>Erwiniaceae</taxon>
        <taxon>Buchnera</taxon>
    </lineage>
</organism>
<evidence type="ECO:0000256" key="3">
    <source>
        <dbReference type="ARBA" id="ARBA00022533"/>
    </source>
</evidence>
<dbReference type="Gene3D" id="3.20.70.20">
    <property type="match status" value="1"/>
</dbReference>
<dbReference type="InterPro" id="IPR039718">
    <property type="entry name" value="Rrm1"/>
</dbReference>
<dbReference type="InterPro" id="IPR013509">
    <property type="entry name" value="RNR_lsu_N"/>
</dbReference>
<dbReference type="UniPathway" id="UPA00326"/>
<dbReference type="PANTHER" id="PTHR11573">
    <property type="entry name" value="RIBONUCLEOSIDE-DIPHOSPHATE REDUCTASE LARGE CHAIN"/>
    <property type="match status" value="1"/>
</dbReference>
<evidence type="ECO:0000256" key="11">
    <source>
        <dbReference type="PROSITE-ProRule" id="PRU00492"/>
    </source>
</evidence>
<dbReference type="PRINTS" id="PR01183">
    <property type="entry name" value="RIBORDTASEM1"/>
</dbReference>
<evidence type="ECO:0000313" key="15">
    <source>
        <dbReference type="Proteomes" id="UP000298716"/>
    </source>
</evidence>
<comment type="catalytic activity">
    <reaction evidence="10 12">
        <text>a 2'-deoxyribonucleoside 5'-diphosphate + [thioredoxin]-disulfide + H2O = a ribonucleoside 5'-diphosphate + [thioredoxin]-dithiol</text>
        <dbReference type="Rhea" id="RHEA:23252"/>
        <dbReference type="Rhea" id="RHEA-COMP:10698"/>
        <dbReference type="Rhea" id="RHEA-COMP:10700"/>
        <dbReference type="ChEBI" id="CHEBI:15377"/>
        <dbReference type="ChEBI" id="CHEBI:29950"/>
        <dbReference type="ChEBI" id="CHEBI:50058"/>
        <dbReference type="ChEBI" id="CHEBI:57930"/>
        <dbReference type="ChEBI" id="CHEBI:73316"/>
        <dbReference type="EC" id="1.17.4.1"/>
    </reaction>
</comment>
<dbReference type="EMBL" id="CP034867">
    <property type="protein sequence ID" value="QCI22636.1"/>
    <property type="molecule type" value="Genomic_DNA"/>
</dbReference>
<dbReference type="Proteomes" id="UP000298716">
    <property type="component" value="Chromosome"/>
</dbReference>
<dbReference type="NCBIfam" id="TIGR02506">
    <property type="entry name" value="NrdE_NrdA"/>
    <property type="match status" value="1"/>
</dbReference>
<evidence type="ECO:0000256" key="10">
    <source>
        <dbReference type="ARBA" id="ARBA00047754"/>
    </source>
</evidence>
<dbReference type="InterPro" id="IPR000788">
    <property type="entry name" value="RNR_lg_C"/>
</dbReference>
<dbReference type="GO" id="GO:0009263">
    <property type="term" value="P:deoxyribonucleotide biosynthetic process"/>
    <property type="evidence" value="ECO:0007669"/>
    <property type="project" value="UniProtKB-KW"/>
</dbReference>
<proteinExistence type="inferred from homology"/>
<reference evidence="14 15" key="2">
    <citation type="submission" date="2019-05" db="EMBL/GenBank/DDBJ databases">
        <title>Genome evolution of the obligate endosymbiont Buchnera aphidicola.</title>
        <authorList>
            <person name="Moran N.A."/>
        </authorList>
    </citation>
    <scope>NUCLEOTIDE SEQUENCE [LARGE SCALE GENOMIC DNA]</scope>
    <source>
        <strain evidence="14 15">Mga</strain>
    </source>
</reference>
<evidence type="ECO:0000313" key="14">
    <source>
        <dbReference type="EMBL" id="QCI22636.1"/>
    </source>
</evidence>
<gene>
    <name evidence="14" type="ORF">D9V72_00900</name>
</gene>
<evidence type="ECO:0000256" key="12">
    <source>
        <dbReference type="RuleBase" id="RU003410"/>
    </source>
</evidence>
<evidence type="ECO:0000256" key="7">
    <source>
        <dbReference type="ARBA" id="ARBA00023116"/>
    </source>
</evidence>
<dbReference type="Pfam" id="PF02867">
    <property type="entry name" value="Ribonuc_red_lgC"/>
    <property type="match status" value="1"/>
</dbReference>
<dbReference type="AlphaFoldDB" id="A0A4D6XZ06"/>
<comment type="similarity">
    <text evidence="1 12">Belongs to the ribonucleoside diphosphate reductase large chain family.</text>
</comment>
<sequence length="761" mass="87234">MKKSLFVTKRDGRKEKINLDKIHKVLNWASEGLNNISVSQVELCSRIQFYNNITTINIHETIIKAAADLISQDTPDYQYMAARLAIFHLRKKAYGQFEPPQLYDHVKKMVLLGKYDKNLLKNYSYEEFLQMNSFIDHWRDMNFSYAAVKQLEGKYLIQNRISGKIYESAQFLYILIAACLFAQYAKNIRMNYIHRFYNAISTFKISLPTPIMSGVRTPTRQFSSCVLIECADNLNSINATTSSIVKYVSQRAGIGINAGQIRALGSPIRNGEAFHTGCIPFYKHFQSAVKSCSQGGVRGGAATIFYPIWHFEVESLLVLKNNRGIEENRVRHIDYAIQINKLMYQRMLSGDQITLFSPSDVPDLYEAFFSDQKKFEEIYLQYEKNKKIRKKTIKALDLFSLMMQERTSTGRIYIQNVDHCNSHSAFNPKLSPIRQSNLCLEITLPTKALNDIYDVDGEIALCTLSAFNLGTIKDLNEFKELSILSVRALDEILEYQNYPILAAKKSAISRRSLGIGVINFAYYLAKNKVRYSDGSAKNLTHKTFEAMQYYLLEASCELAKEKGACSLFHHTNYYLGKLPIDTYKKDIDAICNEPLHLDWNVLRYKIKKYGLRNSTLSALMPSETSSQISNATNGIEPPRGFVSIKVSKDGILRQVVPEYKKLKSQYELLWDIPNNTGYLQLTGIMQKFIDQSISVNTHYDPKRFLNNKIPMKQLIYDLLLSYKLGLKTLYYQNTRDGSEEHQNIMSESITENTCESGSCII</sequence>
<dbReference type="PROSITE" id="PS00089">
    <property type="entry name" value="RIBORED_LARGE"/>
    <property type="match status" value="1"/>
</dbReference>
<keyword evidence="4 11" id="KW-0547">Nucleotide-binding</keyword>
<evidence type="ECO:0000256" key="6">
    <source>
        <dbReference type="ARBA" id="ARBA00023002"/>
    </source>
</evidence>
<protein>
    <recommendedName>
        <fullName evidence="12">Ribonucleoside-diphosphate reductase</fullName>
        <ecNumber evidence="12">1.17.4.1</ecNumber>
    </recommendedName>
</protein>
<accession>A0A4D6XZ06</accession>
<dbReference type="Gene3D" id="1.10.1650.20">
    <property type="match status" value="1"/>
</dbReference>
<feature type="domain" description="ATP-cone" evidence="13">
    <location>
        <begin position="5"/>
        <end position="95"/>
    </location>
</feature>
<dbReference type="GO" id="GO:0005971">
    <property type="term" value="C:ribonucleoside-diphosphate reductase complex"/>
    <property type="evidence" value="ECO:0007669"/>
    <property type="project" value="TreeGrafter"/>
</dbReference>
<dbReference type="EC" id="1.17.4.1" evidence="12"/>
<keyword evidence="3" id="KW-0021">Allosteric enzyme</keyword>
<dbReference type="OrthoDB" id="9762933at2"/>
<evidence type="ECO:0000256" key="8">
    <source>
        <dbReference type="ARBA" id="ARBA00023157"/>
    </source>
</evidence>
<dbReference type="PROSITE" id="PS51161">
    <property type="entry name" value="ATP_CONE"/>
    <property type="match status" value="1"/>
</dbReference>
<dbReference type="SUPFAM" id="SSF48168">
    <property type="entry name" value="R1 subunit of ribonucleotide reductase, N-terminal domain"/>
    <property type="match status" value="1"/>
</dbReference>
<dbReference type="FunFam" id="1.10.1650.20:FF:000001">
    <property type="entry name" value="Ribonucleoside-diphosphate reductase"/>
    <property type="match status" value="1"/>
</dbReference>
<keyword evidence="7 12" id="KW-0215">Deoxyribonucleotide synthesis</keyword>
<name>A0A4D6XZ06_9GAMM</name>
<dbReference type="NCBIfam" id="NF006578">
    <property type="entry name" value="PRK09103.1"/>
    <property type="match status" value="1"/>
</dbReference>
<evidence type="ECO:0000256" key="5">
    <source>
        <dbReference type="ARBA" id="ARBA00022840"/>
    </source>
</evidence>
<keyword evidence="6 12" id="KW-0560">Oxidoreductase</keyword>
<evidence type="ECO:0000256" key="4">
    <source>
        <dbReference type="ARBA" id="ARBA00022741"/>
    </source>
</evidence>
<dbReference type="InterPro" id="IPR013346">
    <property type="entry name" value="NrdE_NrdA_C"/>
</dbReference>
<dbReference type="InterPro" id="IPR005144">
    <property type="entry name" value="ATP-cone_dom"/>
</dbReference>
<evidence type="ECO:0000256" key="9">
    <source>
        <dbReference type="ARBA" id="ARBA00024942"/>
    </source>
</evidence>
<dbReference type="RefSeq" id="WP_158354661.1">
    <property type="nucleotide sequence ID" value="NZ_CP034867.1"/>
</dbReference>
<dbReference type="GO" id="GO:0004748">
    <property type="term" value="F:ribonucleoside-diphosphate reductase activity, thioredoxin disulfide as acceptor"/>
    <property type="evidence" value="ECO:0007669"/>
    <property type="project" value="UniProtKB-EC"/>
</dbReference>
<dbReference type="GO" id="GO:0005524">
    <property type="term" value="F:ATP binding"/>
    <property type="evidence" value="ECO:0007669"/>
    <property type="project" value="UniProtKB-UniRule"/>
</dbReference>
<dbReference type="InterPro" id="IPR008926">
    <property type="entry name" value="RNR_R1-su_N"/>
</dbReference>
<dbReference type="Pfam" id="PF00317">
    <property type="entry name" value="Ribonuc_red_lgN"/>
    <property type="match status" value="1"/>
</dbReference>
<comment type="subunit">
    <text evidence="2">Tetramer of two alpha and two beta subunits.</text>
</comment>
<comment type="function">
    <text evidence="9 12">Provides the precursors necessary for DNA synthesis. Catalyzes the biosynthesis of deoxyribonucleotides from the corresponding ribonucleotides.</text>
</comment>
<reference evidence="14 15" key="1">
    <citation type="submission" date="2018-12" db="EMBL/GenBank/DDBJ databases">
        <authorList>
            <person name="Chong R.A."/>
        </authorList>
    </citation>
    <scope>NUCLEOTIDE SEQUENCE [LARGE SCALE GENOMIC DNA]</scope>
    <source>
        <strain evidence="14 15">Mga</strain>
    </source>
</reference>